<evidence type="ECO:0000313" key="3">
    <source>
        <dbReference type="Proteomes" id="UP000887159"/>
    </source>
</evidence>
<accession>A0A8X6SP10</accession>
<feature type="domain" description="Reverse transcriptase" evidence="1">
    <location>
        <begin position="1"/>
        <end position="151"/>
    </location>
</feature>
<dbReference type="InterPro" id="IPR036397">
    <property type="entry name" value="RNaseH_sf"/>
</dbReference>
<dbReference type="PANTHER" id="PTHR47331">
    <property type="entry name" value="PHD-TYPE DOMAIN-CONTAINING PROTEIN"/>
    <property type="match status" value="1"/>
</dbReference>
<keyword evidence="3" id="KW-1185">Reference proteome</keyword>
<dbReference type="InterPro" id="IPR000477">
    <property type="entry name" value="RT_dom"/>
</dbReference>
<keyword evidence="2" id="KW-0808">Transferase</keyword>
<proteinExistence type="predicted"/>
<gene>
    <name evidence="2" type="primary">pol</name>
    <name evidence="2" type="ORF">TNCV_1090231</name>
</gene>
<keyword evidence="2" id="KW-0548">Nucleotidyltransferase</keyword>
<dbReference type="InterPro" id="IPR043502">
    <property type="entry name" value="DNA/RNA_pol_sf"/>
</dbReference>
<comment type="caution">
    <text evidence="2">The sequence shown here is derived from an EMBL/GenBank/DDBJ whole genome shotgun (WGS) entry which is preliminary data.</text>
</comment>
<dbReference type="Pfam" id="PF05380">
    <property type="entry name" value="Peptidase_A17"/>
    <property type="match status" value="1"/>
</dbReference>
<dbReference type="Pfam" id="PF00078">
    <property type="entry name" value="RVT_1"/>
    <property type="match status" value="1"/>
</dbReference>
<dbReference type="GO" id="GO:0003964">
    <property type="term" value="F:RNA-directed DNA polymerase activity"/>
    <property type="evidence" value="ECO:0007669"/>
    <property type="project" value="UniProtKB-KW"/>
</dbReference>
<keyword evidence="2" id="KW-0695">RNA-directed DNA polymerase</keyword>
<dbReference type="Gene3D" id="3.30.420.10">
    <property type="entry name" value="Ribonuclease H-like superfamily/Ribonuclease H"/>
    <property type="match status" value="1"/>
</dbReference>
<dbReference type="InterPro" id="IPR008042">
    <property type="entry name" value="Retrotrans_Pao"/>
</dbReference>
<dbReference type="PANTHER" id="PTHR47331:SF1">
    <property type="entry name" value="GAG-LIKE PROTEIN"/>
    <property type="match status" value="1"/>
</dbReference>
<protein>
    <submittedName>
        <fullName evidence="2">RNA-directed DNA polymerase from mobile element jockey</fullName>
    </submittedName>
</protein>
<organism evidence="2 3">
    <name type="scientific">Trichonephila clavipes</name>
    <name type="common">Golden silk orbweaver</name>
    <name type="synonym">Nephila clavipes</name>
    <dbReference type="NCBI Taxonomy" id="2585209"/>
    <lineage>
        <taxon>Eukaryota</taxon>
        <taxon>Metazoa</taxon>
        <taxon>Ecdysozoa</taxon>
        <taxon>Arthropoda</taxon>
        <taxon>Chelicerata</taxon>
        <taxon>Arachnida</taxon>
        <taxon>Araneae</taxon>
        <taxon>Araneomorphae</taxon>
        <taxon>Entelegynae</taxon>
        <taxon>Araneoidea</taxon>
        <taxon>Nephilidae</taxon>
        <taxon>Trichonephila</taxon>
    </lineage>
</organism>
<dbReference type="Proteomes" id="UP000887159">
    <property type="component" value="Unassembled WGS sequence"/>
</dbReference>
<name>A0A8X6SP10_TRICX</name>
<dbReference type="PROSITE" id="PS50878">
    <property type="entry name" value="RT_POL"/>
    <property type="match status" value="1"/>
</dbReference>
<sequence length="666" mass="76060">MPHSAAVRKDKETTKVRMVFDASSKVLLNNSYSNTGSCLSGVPQGSVLSPYLYNIYAHDFPQHSTVSTCLFADDSAVLSQGVQLKYTIKTVQHFLDKLETWLTHWRIAINVDKSQAIVFRKWGVIDPPCQLSLFDDNIQWVPVVKYLGLHIDSRLTFKKHIDYLSEKFWGRISLAISLVGRRSPLSLENKVILYKQILCPVITYGSPVWGAAAATHMKKFKYRNVACFVTSSSPVPLKTRRVGQRCTLNLSRAETSSRWCGVVVRRGGASSDKGKDFQLHIFCDASPRVFGAVAYFRYVTANDDSYTSFITAKSRVSPLKKLTLPRLELLGAVLASRILKYLTSKFKFPISKFFLWSDSSIALHWIKEKASNHKQFVSNRVIEIQSNSDPSDWHHCSGRENPADYVSRGANLETIIYRQFWMHGPQWLRTTKNNWPKNLNCDFSSTDPCESEKQVFMFACEFNTASIIHLSKFSSLQKLLRVSSWVLRFVHNIRNRFNKRSDDLSTEEINGAEKFWIQLVQRDAFAEEVNCLRACKLLLKTSVILEFNPFLDSDELIRVGGRLQKSKFSYLQKHPIILPGKWCKFNGVQVTAPLPALRVEQSAPFSVVEIDFEALTQKTRINITLFYFLCAVTRALHLELVNILTTETFLLALRRFISRRGLCSKI</sequence>
<evidence type="ECO:0000259" key="1">
    <source>
        <dbReference type="PROSITE" id="PS50878"/>
    </source>
</evidence>
<reference evidence="2" key="1">
    <citation type="submission" date="2020-08" db="EMBL/GenBank/DDBJ databases">
        <title>Multicomponent nature underlies the extraordinary mechanical properties of spider dragline silk.</title>
        <authorList>
            <person name="Kono N."/>
            <person name="Nakamura H."/>
            <person name="Mori M."/>
            <person name="Yoshida Y."/>
            <person name="Ohtoshi R."/>
            <person name="Malay A.D."/>
            <person name="Moran D.A.P."/>
            <person name="Tomita M."/>
            <person name="Numata K."/>
            <person name="Arakawa K."/>
        </authorList>
    </citation>
    <scope>NUCLEOTIDE SEQUENCE</scope>
</reference>
<dbReference type="AlphaFoldDB" id="A0A8X6SP10"/>
<dbReference type="GO" id="GO:0003676">
    <property type="term" value="F:nucleic acid binding"/>
    <property type="evidence" value="ECO:0007669"/>
    <property type="project" value="InterPro"/>
</dbReference>
<dbReference type="SUPFAM" id="SSF56672">
    <property type="entry name" value="DNA/RNA polymerases"/>
    <property type="match status" value="1"/>
</dbReference>
<dbReference type="EMBL" id="BMAU01021343">
    <property type="protein sequence ID" value="GFY17249.1"/>
    <property type="molecule type" value="Genomic_DNA"/>
</dbReference>
<evidence type="ECO:0000313" key="2">
    <source>
        <dbReference type="EMBL" id="GFY17249.1"/>
    </source>
</evidence>